<dbReference type="GO" id="GO:0015740">
    <property type="term" value="P:C4-dicarboxylate transport"/>
    <property type="evidence" value="ECO:0007669"/>
    <property type="project" value="TreeGrafter"/>
</dbReference>
<dbReference type="RefSeq" id="WP_188634025.1">
    <property type="nucleotide sequence ID" value="NZ_BMNQ01000066.1"/>
</dbReference>
<feature type="domain" description="Tripartite ATP-independent periplasmic transporters DctQ component" evidence="10">
    <location>
        <begin position="24"/>
        <end position="152"/>
    </location>
</feature>
<proteinExistence type="inferred from homology"/>
<comment type="caution">
    <text evidence="11">The sequence shown here is derived from an EMBL/GenBank/DDBJ whole genome shotgun (WGS) entry which is preliminary data.</text>
</comment>
<feature type="transmembrane region" description="Helical" evidence="9">
    <location>
        <begin position="12"/>
        <end position="31"/>
    </location>
</feature>
<evidence type="ECO:0000259" key="10">
    <source>
        <dbReference type="Pfam" id="PF04290"/>
    </source>
</evidence>
<reference evidence="11" key="1">
    <citation type="journal article" date="2014" name="Int. J. Syst. Evol. Microbiol.">
        <title>Complete genome sequence of Corynebacterium casei LMG S-19264T (=DSM 44701T), isolated from a smear-ripened cheese.</title>
        <authorList>
            <consortium name="US DOE Joint Genome Institute (JGI-PGF)"/>
            <person name="Walter F."/>
            <person name="Albersmeier A."/>
            <person name="Kalinowski J."/>
            <person name="Ruckert C."/>
        </authorList>
    </citation>
    <scope>NUCLEOTIDE SEQUENCE</scope>
    <source>
        <strain evidence="11">JCM 12580</strain>
    </source>
</reference>
<reference evidence="11" key="2">
    <citation type="submission" date="2020-09" db="EMBL/GenBank/DDBJ databases">
        <authorList>
            <person name="Sun Q."/>
            <person name="Ohkuma M."/>
        </authorList>
    </citation>
    <scope>NUCLEOTIDE SEQUENCE</scope>
    <source>
        <strain evidence="11">JCM 12580</strain>
    </source>
</reference>
<feature type="transmembrane region" description="Helical" evidence="9">
    <location>
        <begin position="84"/>
        <end position="106"/>
    </location>
</feature>
<evidence type="ECO:0000313" key="12">
    <source>
        <dbReference type="Proteomes" id="UP000658382"/>
    </source>
</evidence>
<keyword evidence="5 9" id="KW-0812">Transmembrane</keyword>
<evidence type="ECO:0000256" key="7">
    <source>
        <dbReference type="ARBA" id="ARBA00023136"/>
    </source>
</evidence>
<accession>A0A917Q1V0</accession>
<dbReference type="EMBL" id="BMNQ01000066">
    <property type="protein sequence ID" value="GGK06363.1"/>
    <property type="molecule type" value="Genomic_DNA"/>
</dbReference>
<organism evidence="11 12">
    <name type="scientific">Lentibacillus kapialis</name>
    <dbReference type="NCBI Taxonomy" id="340214"/>
    <lineage>
        <taxon>Bacteria</taxon>
        <taxon>Bacillati</taxon>
        <taxon>Bacillota</taxon>
        <taxon>Bacilli</taxon>
        <taxon>Bacillales</taxon>
        <taxon>Bacillaceae</taxon>
        <taxon>Lentibacillus</taxon>
    </lineage>
</organism>
<keyword evidence="4" id="KW-0997">Cell inner membrane</keyword>
<comment type="subcellular location">
    <subcellularLocation>
        <location evidence="1">Cell inner membrane</location>
        <topology evidence="1">Multi-pass membrane protein</topology>
    </subcellularLocation>
</comment>
<dbReference type="Pfam" id="PF04290">
    <property type="entry name" value="DctQ"/>
    <property type="match status" value="1"/>
</dbReference>
<evidence type="ECO:0000256" key="8">
    <source>
        <dbReference type="ARBA" id="ARBA00038436"/>
    </source>
</evidence>
<dbReference type="PANTHER" id="PTHR35011:SF2">
    <property type="entry name" value="2,3-DIKETO-L-GULONATE TRAP TRANSPORTER SMALL PERMEASE PROTEIN YIAM"/>
    <property type="match status" value="1"/>
</dbReference>
<gene>
    <name evidence="11" type="ORF">GCM10007063_31080</name>
</gene>
<evidence type="ECO:0000256" key="3">
    <source>
        <dbReference type="ARBA" id="ARBA00022475"/>
    </source>
</evidence>
<keyword evidence="6 9" id="KW-1133">Transmembrane helix</keyword>
<dbReference type="GO" id="GO:0005886">
    <property type="term" value="C:plasma membrane"/>
    <property type="evidence" value="ECO:0007669"/>
    <property type="project" value="UniProtKB-SubCell"/>
</dbReference>
<keyword evidence="3" id="KW-1003">Cell membrane</keyword>
<dbReference type="InterPro" id="IPR007387">
    <property type="entry name" value="TRAP_DctQ"/>
</dbReference>
<evidence type="ECO:0000256" key="4">
    <source>
        <dbReference type="ARBA" id="ARBA00022519"/>
    </source>
</evidence>
<feature type="transmembrane region" description="Helical" evidence="9">
    <location>
        <begin position="46"/>
        <end position="63"/>
    </location>
</feature>
<dbReference type="Proteomes" id="UP000658382">
    <property type="component" value="Unassembled WGS sequence"/>
</dbReference>
<keyword evidence="12" id="KW-1185">Reference proteome</keyword>
<evidence type="ECO:0000256" key="5">
    <source>
        <dbReference type="ARBA" id="ARBA00022692"/>
    </source>
</evidence>
<feature type="transmembrane region" description="Helical" evidence="9">
    <location>
        <begin position="126"/>
        <end position="145"/>
    </location>
</feature>
<evidence type="ECO:0000256" key="6">
    <source>
        <dbReference type="ARBA" id="ARBA00022989"/>
    </source>
</evidence>
<dbReference type="InterPro" id="IPR055348">
    <property type="entry name" value="DctQ"/>
</dbReference>
<dbReference type="PANTHER" id="PTHR35011">
    <property type="entry name" value="2,3-DIKETO-L-GULONATE TRAP TRANSPORTER SMALL PERMEASE PROTEIN YIAM"/>
    <property type="match status" value="1"/>
</dbReference>
<evidence type="ECO:0000256" key="1">
    <source>
        <dbReference type="ARBA" id="ARBA00004429"/>
    </source>
</evidence>
<dbReference type="AlphaFoldDB" id="A0A917Q1V0"/>
<sequence length="161" mass="19100">MNKLVKYIERTQIVFGVTFLVIFFLTVLLQIVTRHLSISVIWTEEVANYSFVWAVFMGAAVMVNRRDHFNFDILQKKLGGKKKFFLNMLNDIILVLFNITILYFGIKVVQKFWDYNWTALPDMKMGYVWISIPIMAITMIIYSLSHMLKHFERFRKGEAQE</sequence>
<keyword evidence="2" id="KW-0813">Transport</keyword>
<keyword evidence="7 9" id="KW-0472">Membrane</keyword>
<evidence type="ECO:0000313" key="11">
    <source>
        <dbReference type="EMBL" id="GGK06363.1"/>
    </source>
</evidence>
<evidence type="ECO:0000256" key="9">
    <source>
        <dbReference type="SAM" id="Phobius"/>
    </source>
</evidence>
<comment type="similarity">
    <text evidence="8">Belongs to the TRAP transporter small permease family.</text>
</comment>
<protein>
    <recommendedName>
        <fullName evidence="10">Tripartite ATP-independent periplasmic transporters DctQ component domain-containing protein</fullName>
    </recommendedName>
</protein>
<dbReference type="GO" id="GO:0022857">
    <property type="term" value="F:transmembrane transporter activity"/>
    <property type="evidence" value="ECO:0007669"/>
    <property type="project" value="TreeGrafter"/>
</dbReference>
<name>A0A917Q1V0_9BACI</name>
<evidence type="ECO:0000256" key="2">
    <source>
        <dbReference type="ARBA" id="ARBA00022448"/>
    </source>
</evidence>